<accession>C0E8K1</accession>
<dbReference type="HOGENOM" id="CLU_2218497_0_0_9"/>
<reference evidence="1 2" key="2">
    <citation type="submission" date="2009-02" db="EMBL/GenBank/DDBJ databases">
        <title>Draft genome sequence of Clostridium methylpentosum (DSM 5476).</title>
        <authorList>
            <person name="Sudarsanam P."/>
            <person name="Ley R."/>
            <person name="Guruge J."/>
            <person name="Turnbaugh P.J."/>
            <person name="Mahowald M."/>
            <person name="Liep D."/>
            <person name="Gordon J."/>
        </authorList>
    </citation>
    <scope>NUCLEOTIDE SEQUENCE [LARGE SCALE GENOMIC DNA]</scope>
    <source>
        <strain evidence="1 2">DSM 5476</strain>
    </source>
</reference>
<dbReference type="Proteomes" id="UP000003340">
    <property type="component" value="Unassembled WGS sequence"/>
</dbReference>
<keyword evidence="2" id="KW-1185">Reference proteome</keyword>
<evidence type="ECO:0000313" key="2">
    <source>
        <dbReference type="Proteomes" id="UP000003340"/>
    </source>
</evidence>
<dbReference type="STRING" id="537013.CLOSTMETH_00146"/>
<sequence>MVCSVDGNIPTRLIKLLKNHGNSYAVEINVKQSPSALLFLRLALVKAILTVKILKKIDTISFESQRGLGDNSIDSKSIKMYNHSIIIRIPMRKSPGCVHEPITNGL</sequence>
<comment type="caution">
    <text evidence="1">The sequence shown here is derived from an EMBL/GenBank/DDBJ whole genome shotgun (WGS) entry which is preliminary data.</text>
</comment>
<proteinExistence type="predicted"/>
<protein>
    <submittedName>
        <fullName evidence="1">Uncharacterized protein</fullName>
    </submittedName>
</protein>
<dbReference type="EMBL" id="ACEC01000007">
    <property type="protein sequence ID" value="EEG32210.1"/>
    <property type="molecule type" value="Genomic_DNA"/>
</dbReference>
<reference evidence="1 2" key="1">
    <citation type="submission" date="2009-01" db="EMBL/GenBank/DDBJ databases">
        <authorList>
            <person name="Fulton L."/>
            <person name="Clifton S."/>
            <person name="Fulton B."/>
            <person name="Xu J."/>
            <person name="Minx P."/>
            <person name="Pepin K.H."/>
            <person name="Johnson M."/>
            <person name="Bhonagiri V."/>
            <person name="Nash W.E."/>
            <person name="Mardis E.R."/>
            <person name="Wilson R.K."/>
        </authorList>
    </citation>
    <scope>NUCLEOTIDE SEQUENCE [LARGE SCALE GENOMIC DNA]</scope>
    <source>
        <strain evidence="1 2">DSM 5476</strain>
    </source>
</reference>
<gene>
    <name evidence="1" type="ORF">CLOSTMETH_00146</name>
</gene>
<dbReference type="AlphaFoldDB" id="C0E8K1"/>
<evidence type="ECO:0000313" key="1">
    <source>
        <dbReference type="EMBL" id="EEG32210.1"/>
    </source>
</evidence>
<organism evidence="1 2">
    <name type="scientific">[Clostridium] methylpentosum DSM 5476</name>
    <dbReference type="NCBI Taxonomy" id="537013"/>
    <lineage>
        <taxon>Bacteria</taxon>
        <taxon>Bacillati</taxon>
        <taxon>Bacillota</taxon>
        <taxon>Clostridia</taxon>
        <taxon>Eubacteriales</taxon>
        <taxon>Oscillospiraceae</taxon>
        <taxon>Oscillospiraceae incertae sedis</taxon>
    </lineage>
</organism>
<name>C0E8K1_9FIRM</name>